<dbReference type="Proteomes" id="UP001244563">
    <property type="component" value="Unassembled WGS sequence"/>
</dbReference>
<evidence type="ECO:0008006" key="3">
    <source>
        <dbReference type="Google" id="ProtNLM"/>
    </source>
</evidence>
<gene>
    <name evidence="1" type="ORF">J2T10_002689</name>
</gene>
<protein>
    <recommendedName>
        <fullName evidence="3">Flavoprotein</fullName>
    </recommendedName>
</protein>
<evidence type="ECO:0000313" key="2">
    <source>
        <dbReference type="Proteomes" id="UP001244563"/>
    </source>
</evidence>
<keyword evidence="2" id="KW-1185">Reference proteome</keyword>
<organism evidence="1 2">
    <name type="scientific">Paenarthrobacter nicotinovorans</name>
    <name type="common">Arthrobacter nicotinovorans</name>
    <dbReference type="NCBI Taxonomy" id="29320"/>
    <lineage>
        <taxon>Bacteria</taxon>
        <taxon>Bacillati</taxon>
        <taxon>Actinomycetota</taxon>
        <taxon>Actinomycetes</taxon>
        <taxon>Micrococcales</taxon>
        <taxon>Micrococcaceae</taxon>
        <taxon>Paenarthrobacter</taxon>
    </lineage>
</organism>
<name>A0ABT9TRF2_PAENI</name>
<accession>A0ABT9TRF2</accession>
<proteinExistence type="predicted"/>
<reference evidence="1 2" key="1">
    <citation type="submission" date="2023-07" db="EMBL/GenBank/DDBJ databases">
        <title>Sorghum-associated microbial communities from plants grown in Nebraska, USA.</title>
        <authorList>
            <person name="Schachtman D."/>
        </authorList>
    </citation>
    <scope>NUCLEOTIDE SEQUENCE [LARGE SCALE GENOMIC DNA]</scope>
    <source>
        <strain evidence="1 2">CC523</strain>
    </source>
</reference>
<dbReference type="EMBL" id="JAUSSW010000007">
    <property type="protein sequence ID" value="MDQ0103032.1"/>
    <property type="molecule type" value="Genomic_DNA"/>
</dbReference>
<evidence type="ECO:0000313" key="1">
    <source>
        <dbReference type="EMBL" id="MDQ0103032.1"/>
    </source>
</evidence>
<sequence>MKSYGRAPTFLLTTGYEQVRSVAAALAGDQAAADTVHLELPETGVCSAEAGTSCEVPDAATTQEPEAQGGCCTAPKPAFVGFPTGLVHGRSAGN</sequence>
<comment type="caution">
    <text evidence="1">The sequence shown here is derived from an EMBL/GenBank/DDBJ whole genome shotgun (WGS) entry which is preliminary data.</text>
</comment>